<protein>
    <submittedName>
        <fullName evidence="1">Uncharacterized protein</fullName>
    </submittedName>
</protein>
<keyword evidence="2" id="KW-1185">Reference proteome</keyword>
<reference evidence="1 2" key="1">
    <citation type="submission" date="2013-11" db="EMBL/GenBank/DDBJ databases">
        <title>The Damaraland mole rat (Fukomys damarensis) genome and evolution of African mole rats.</title>
        <authorList>
            <person name="Gladyshev V.N."/>
            <person name="Fang X."/>
        </authorList>
    </citation>
    <scope>NUCLEOTIDE SEQUENCE [LARGE SCALE GENOMIC DNA]</scope>
    <source>
        <tissue evidence="1">Liver</tissue>
    </source>
</reference>
<gene>
    <name evidence="1" type="ORF">H920_07293</name>
</gene>
<accession>A0A091DJP7</accession>
<dbReference type="Proteomes" id="UP000028990">
    <property type="component" value="Unassembled WGS sequence"/>
</dbReference>
<evidence type="ECO:0000313" key="2">
    <source>
        <dbReference type="Proteomes" id="UP000028990"/>
    </source>
</evidence>
<dbReference type="AlphaFoldDB" id="A0A091DJP7"/>
<proteinExistence type="predicted"/>
<evidence type="ECO:0000313" key="1">
    <source>
        <dbReference type="EMBL" id="KFO31297.1"/>
    </source>
</evidence>
<dbReference type="EMBL" id="KN122297">
    <property type="protein sequence ID" value="KFO31297.1"/>
    <property type="molecule type" value="Genomic_DNA"/>
</dbReference>
<organism evidence="1 2">
    <name type="scientific">Fukomys damarensis</name>
    <name type="common">Damaraland mole rat</name>
    <name type="synonym">Cryptomys damarensis</name>
    <dbReference type="NCBI Taxonomy" id="885580"/>
    <lineage>
        <taxon>Eukaryota</taxon>
        <taxon>Metazoa</taxon>
        <taxon>Chordata</taxon>
        <taxon>Craniata</taxon>
        <taxon>Vertebrata</taxon>
        <taxon>Euteleostomi</taxon>
        <taxon>Mammalia</taxon>
        <taxon>Eutheria</taxon>
        <taxon>Euarchontoglires</taxon>
        <taxon>Glires</taxon>
        <taxon>Rodentia</taxon>
        <taxon>Hystricomorpha</taxon>
        <taxon>Bathyergidae</taxon>
        <taxon>Fukomys</taxon>
    </lineage>
</organism>
<sequence>MGEKKNHGAGLWGRKKGALSAMSFFPPPDIFSEAYDLKQGSQSHSPESLGVIGQVQHEVMSPITGQTLDQGSWVNYLTMGRFQ</sequence>
<name>A0A091DJP7_FUKDA</name>